<protein>
    <submittedName>
        <fullName evidence="2">Uncharacterized protein</fullName>
    </submittedName>
</protein>
<keyword evidence="1" id="KW-0812">Transmembrane</keyword>
<dbReference type="KEGG" id="hsk:H4317_14970"/>
<feature type="transmembrane region" description="Helical" evidence="1">
    <location>
        <begin position="45"/>
        <end position="67"/>
    </location>
</feature>
<feature type="transmembrane region" description="Helical" evidence="1">
    <location>
        <begin position="135"/>
        <end position="155"/>
    </location>
</feature>
<dbReference type="RefSeq" id="WP_185887379.1">
    <property type="nucleotide sequence ID" value="NZ_CP060202.1"/>
</dbReference>
<feature type="transmembrane region" description="Helical" evidence="1">
    <location>
        <begin position="102"/>
        <end position="120"/>
    </location>
</feature>
<dbReference type="AlphaFoldDB" id="A0A7G7W506"/>
<evidence type="ECO:0000313" key="2">
    <source>
        <dbReference type="EMBL" id="QNH61449.1"/>
    </source>
</evidence>
<reference evidence="2 3" key="1">
    <citation type="submission" date="2020-08" db="EMBL/GenBank/DDBJ databases">
        <title>Hymenobacter sp. S2-20-2 genome sequencing.</title>
        <authorList>
            <person name="Jin L."/>
        </authorList>
    </citation>
    <scope>NUCLEOTIDE SEQUENCE [LARGE SCALE GENOMIC DNA]</scope>
    <source>
        <strain evidence="2 3">S2-20-2</strain>
    </source>
</reference>
<keyword evidence="3" id="KW-1185">Reference proteome</keyword>
<gene>
    <name evidence="2" type="ORF">H4317_14970</name>
</gene>
<dbReference type="Proteomes" id="UP000515489">
    <property type="component" value="Chromosome"/>
</dbReference>
<organism evidence="2 3">
    <name type="scientific">Hymenobacter sediminicola</name>
    <dbReference type="NCBI Taxonomy" id="2761579"/>
    <lineage>
        <taxon>Bacteria</taxon>
        <taxon>Pseudomonadati</taxon>
        <taxon>Bacteroidota</taxon>
        <taxon>Cytophagia</taxon>
        <taxon>Cytophagales</taxon>
        <taxon>Hymenobacteraceae</taxon>
        <taxon>Hymenobacter</taxon>
    </lineage>
</organism>
<evidence type="ECO:0000256" key="1">
    <source>
        <dbReference type="SAM" id="Phobius"/>
    </source>
</evidence>
<accession>A0A7G7W506</accession>
<keyword evidence="1" id="KW-1133">Transmembrane helix</keyword>
<feature type="transmembrane region" description="Helical" evidence="1">
    <location>
        <begin position="23"/>
        <end position="39"/>
    </location>
</feature>
<dbReference type="EMBL" id="CP060202">
    <property type="protein sequence ID" value="QNH61449.1"/>
    <property type="molecule type" value="Genomic_DNA"/>
</dbReference>
<keyword evidence="1" id="KW-0472">Membrane</keyword>
<evidence type="ECO:0000313" key="3">
    <source>
        <dbReference type="Proteomes" id="UP000515489"/>
    </source>
</evidence>
<proteinExistence type="predicted"/>
<name>A0A7G7W506_9BACT</name>
<sequence>MLANQPATPVSEMLRNVRRDQRIIFLIIILNVGNITNLSRRHMQGGSLVLLDVAVALMILFASWYVYRQRQLIKQLQQGDGATYGHIRESIRQMRALIKNKSYVAMAFLATVLLAVAYGQQEAILAKLHAGTVDWPIVTLGLTMFAGIAAALLYMGRRRQQRRYGQHLDRLESALHELGEPS</sequence>